<evidence type="ECO:0000256" key="1">
    <source>
        <dbReference type="ARBA" id="ARBA00001947"/>
    </source>
</evidence>
<gene>
    <name evidence="9" type="ORF">P43SY_000820</name>
</gene>
<dbReference type="HAMAP" id="MF_00152">
    <property type="entry name" value="Nfo"/>
    <property type="match status" value="1"/>
</dbReference>
<dbReference type="InterPro" id="IPR018246">
    <property type="entry name" value="AP_endonuc_F2_Zn_BS"/>
</dbReference>
<feature type="domain" description="Xylose isomerase-like TIM barrel" evidence="8">
    <location>
        <begin position="102"/>
        <end position="347"/>
    </location>
</feature>
<evidence type="ECO:0000313" key="10">
    <source>
        <dbReference type="Proteomes" id="UP001209570"/>
    </source>
</evidence>
<evidence type="ECO:0000259" key="8">
    <source>
        <dbReference type="Pfam" id="PF01261"/>
    </source>
</evidence>
<dbReference type="PROSITE" id="PS00729">
    <property type="entry name" value="AP_NUCLEASE_F2_1"/>
    <property type="match status" value="1"/>
</dbReference>
<evidence type="ECO:0000256" key="3">
    <source>
        <dbReference type="ARBA" id="ARBA00022723"/>
    </source>
</evidence>
<evidence type="ECO:0000256" key="2">
    <source>
        <dbReference type="ARBA" id="ARBA00005340"/>
    </source>
</evidence>
<comment type="cofactor">
    <cofactor evidence="1">
        <name>Zn(2+)</name>
        <dbReference type="ChEBI" id="CHEBI:29105"/>
    </cofactor>
</comment>
<dbReference type="InterPro" id="IPR001719">
    <property type="entry name" value="AP_endonuc_2"/>
</dbReference>
<protein>
    <recommendedName>
        <fullName evidence="8">Xylose isomerase-like TIM barrel domain-containing protein</fullName>
    </recommendedName>
</protein>
<evidence type="ECO:0000313" key="9">
    <source>
        <dbReference type="EMBL" id="KAJ0398298.1"/>
    </source>
</evidence>
<dbReference type="GO" id="GO:0008270">
    <property type="term" value="F:zinc ion binding"/>
    <property type="evidence" value="ECO:0007669"/>
    <property type="project" value="InterPro"/>
</dbReference>
<dbReference type="PROSITE" id="PS00730">
    <property type="entry name" value="AP_NUCLEASE_F2_2"/>
    <property type="match status" value="1"/>
</dbReference>
<proteinExistence type="inferred from homology"/>
<keyword evidence="6" id="KW-0862">Zinc</keyword>
<dbReference type="Pfam" id="PF01261">
    <property type="entry name" value="AP_endonuc_2"/>
    <property type="match status" value="1"/>
</dbReference>
<comment type="similarity">
    <text evidence="2">Belongs to the AP endonuclease 2 family.</text>
</comment>
<dbReference type="InterPro" id="IPR013022">
    <property type="entry name" value="Xyl_isomerase-like_TIM-brl"/>
</dbReference>
<dbReference type="Gene3D" id="3.20.20.150">
    <property type="entry name" value="Divalent-metal-dependent TIM barrel enzymes"/>
    <property type="match status" value="1"/>
</dbReference>
<dbReference type="Proteomes" id="UP001209570">
    <property type="component" value="Unassembled WGS sequence"/>
</dbReference>
<dbReference type="CDD" id="cd00019">
    <property type="entry name" value="AP2Ec"/>
    <property type="match status" value="1"/>
</dbReference>
<name>A0AAD5LEH4_PYTIN</name>
<keyword evidence="5" id="KW-0378">Hydrolase</keyword>
<dbReference type="InterPro" id="IPR036237">
    <property type="entry name" value="Xyl_isomerase-like_sf"/>
</dbReference>
<dbReference type="PROSITE" id="PS00731">
    <property type="entry name" value="AP_NUCLEASE_F2_3"/>
    <property type="match status" value="1"/>
</dbReference>
<evidence type="ECO:0000256" key="6">
    <source>
        <dbReference type="ARBA" id="ARBA00022833"/>
    </source>
</evidence>
<dbReference type="NCBIfam" id="TIGR00587">
    <property type="entry name" value="nfo"/>
    <property type="match status" value="1"/>
</dbReference>
<dbReference type="SUPFAM" id="SSF51658">
    <property type="entry name" value="Xylose isomerase-like"/>
    <property type="match status" value="1"/>
</dbReference>
<dbReference type="AlphaFoldDB" id="A0AAD5LEH4"/>
<accession>A0AAD5LEH4</accession>
<evidence type="ECO:0000256" key="7">
    <source>
        <dbReference type="ARBA" id="ARBA00023204"/>
    </source>
</evidence>
<dbReference type="SMART" id="SM00518">
    <property type="entry name" value="AP2Ec"/>
    <property type="match status" value="1"/>
</dbReference>
<organism evidence="9 10">
    <name type="scientific">Pythium insidiosum</name>
    <name type="common">Pythiosis disease agent</name>
    <dbReference type="NCBI Taxonomy" id="114742"/>
    <lineage>
        <taxon>Eukaryota</taxon>
        <taxon>Sar</taxon>
        <taxon>Stramenopiles</taxon>
        <taxon>Oomycota</taxon>
        <taxon>Peronosporomycetes</taxon>
        <taxon>Pythiales</taxon>
        <taxon>Pythiaceae</taxon>
        <taxon>Pythium</taxon>
    </lineage>
</organism>
<evidence type="ECO:0000256" key="4">
    <source>
        <dbReference type="ARBA" id="ARBA00022763"/>
    </source>
</evidence>
<reference evidence="9" key="1">
    <citation type="submission" date="2021-12" db="EMBL/GenBank/DDBJ databases">
        <title>Prjna785345.</title>
        <authorList>
            <person name="Rujirawat T."/>
            <person name="Krajaejun T."/>
        </authorList>
    </citation>
    <scope>NUCLEOTIDE SEQUENCE</scope>
    <source>
        <strain evidence="9">Pi057C3</strain>
    </source>
</reference>
<dbReference type="GO" id="GO:0003906">
    <property type="term" value="F:DNA-(apurinic or apyrimidinic site) endonuclease activity"/>
    <property type="evidence" value="ECO:0007669"/>
    <property type="project" value="TreeGrafter"/>
</dbReference>
<comment type="caution">
    <text evidence="9">The sequence shown here is derived from an EMBL/GenBank/DDBJ whole genome shotgun (WGS) entry which is preliminary data.</text>
</comment>
<dbReference type="GO" id="GO:0003677">
    <property type="term" value="F:DNA binding"/>
    <property type="evidence" value="ECO:0007669"/>
    <property type="project" value="InterPro"/>
</dbReference>
<dbReference type="GO" id="GO:0008081">
    <property type="term" value="F:phosphoric diester hydrolase activity"/>
    <property type="evidence" value="ECO:0007669"/>
    <property type="project" value="TreeGrafter"/>
</dbReference>
<dbReference type="PANTHER" id="PTHR21445:SF0">
    <property type="entry name" value="APURINIC-APYRIMIDINIC ENDONUCLEASE"/>
    <property type="match status" value="1"/>
</dbReference>
<keyword evidence="3" id="KW-0479">Metal-binding</keyword>
<dbReference type="PROSITE" id="PS51432">
    <property type="entry name" value="AP_NUCLEASE_F2_4"/>
    <property type="match status" value="1"/>
</dbReference>
<evidence type="ECO:0000256" key="5">
    <source>
        <dbReference type="ARBA" id="ARBA00022801"/>
    </source>
</evidence>
<keyword evidence="4" id="KW-0227">DNA damage</keyword>
<dbReference type="PANTHER" id="PTHR21445">
    <property type="entry name" value="ENDONUCLEASE IV ENDODEOXYRIBONUCLEASE IV"/>
    <property type="match status" value="1"/>
</dbReference>
<dbReference type="EMBL" id="JAKCXM010000221">
    <property type="protein sequence ID" value="KAJ0398298.1"/>
    <property type="molecule type" value="Genomic_DNA"/>
</dbReference>
<sequence>MRIVMATIRRPIVPIPTLCARRSISTEHPPAKHLGAHISAAGGCVNALRNALALGPHATAFSFFIRPRLSWRPVPPIPLDMERAFHAMLTRDAAFSRFRHDKIVVHGSYILNFGSHDAELREKSVQLMIEEVSKCQQLGVRWYAFHPGSCTRVPAALQWETPRRRKPMESAARREQDEKQATARAMSIGFIAECMNHVLQETKDADVALVLENMCGQGSVLGRDFGELRAMLDATKAGGAATERLGVCLDTCHAWSSGMQMSTAAECDAMMRHFGDAIGDEWQRVLKVVHVNDSMDACGSKRDRHDNIGFGRIGLAAFEWLMNDPRFDGLPLILETPRRGLPRQDQIQGIGDPRHRELLAAVQDSDASEIELLHRLHQRN</sequence>
<keyword evidence="7" id="KW-0234">DNA repair</keyword>
<keyword evidence="10" id="KW-1185">Reference proteome</keyword>
<dbReference type="GO" id="GO:0006284">
    <property type="term" value="P:base-excision repair"/>
    <property type="evidence" value="ECO:0007669"/>
    <property type="project" value="TreeGrafter"/>
</dbReference>